<evidence type="ECO:0000256" key="1">
    <source>
        <dbReference type="SAM" id="SignalP"/>
    </source>
</evidence>
<sequence>MKKIKQICVVLGMAMMSTGCGGESVTDEEYQSQLAKALPNAGYMGAIATQPPAPDTKLDLSTIQGVDSDDNGMRDSNERLAWQSLDLIEGVTASDYSQVLNIMASLQPSEEIVPNSIDEHQIRCDYQQLKPEIQKRLTLDIIYLSVLDTQIRRSAFAKSAVPRSAEDIQKPCN</sequence>
<protein>
    <recommendedName>
        <fullName evidence="4">Lipoprotein</fullName>
    </recommendedName>
</protein>
<reference evidence="2 3" key="1">
    <citation type="journal article" date="2024" name="ISME J.">
        <title>Tailless and filamentous prophages are predominant in marine Vibrio.</title>
        <authorList>
            <person name="Steensen K."/>
            <person name="Seneca J."/>
            <person name="Bartlau N."/>
            <person name="Yu X.A."/>
            <person name="Hussain F.A."/>
            <person name="Polz M.F."/>
        </authorList>
    </citation>
    <scope>NUCLEOTIDE SEQUENCE [LARGE SCALE GENOMIC DNA]</scope>
    <source>
        <strain evidence="2 3">10N.239.312.F12</strain>
    </source>
</reference>
<evidence type="ECO:0000313" key="2">
    <source>
        <dbReference type="EMBL" id="MEZ8719709.1"/>
    </source>
</evidence>
<organism evidence="2 3">
    <name type="scientific">Vibrio pomeroyi</name>
    <dbReference type="NCBI Taxonomy" id="198832"/>
    <lineage>
        <taxon>Bacteria</taxon>
        <taxon>Pseudomonadati</taxon>
        <taxon>Pseudomonadota</taxon>
        <taxon>Gammaproteobacteria</taxon>
        <taxon>Vibrionales</taxon>
        <taxon>Vibrionaceae</taxon>
        <taxon>Vibrio</taxon>
    </lineage>
</organism>
<feature type="chain" id="PRO_5046987356" description="Lipoprotein" evidence="1">
    <location>
        <begin position="22"/>
        <end position="173"/>
    </location>
</feature>
<evidence type="ECO:0000313" key="3">
    <source>
        <dbReference type="Proteomes" id="UP001570071"/>
    </source>
</evidence>
<accession>A0ABV4MRG7</accession>
<keyword evidence="1" id="KW-0732">Signal</keyword>
<dbReference type="RefSeq" id="WP_269336698.1">
    <property type="nucleotide sequence ID" value="NZ_JBFSSG010000001.1"/>
</dbReference>
<proteinExistence type="predicted"/>
<dbReference type="Proteomes" id="UP001570071">
    <property type="component" value="Unassembled WGS sequence"/>
</dbReference>
<dbReference type="EMBL" id="JBFSSG010000001">
    <property type="protein sequence ID" value="MEZ8719709.1"/>
    <property type="molecule type" value="Genomic_DNA"/>
</dbReference>
<comment type="caution">
    <text evidence="2">The sequence shown here is derived from an EMBL/GenBank/DDBJ whole genome shotgun (WGS) entry which is preliminary data.</text>
</comment>
<feature type="signal peptide" evidence="1">
    <location>
        <begin position="1"/>
        <end position="21"/>
    </location>
</feature>
<name>A0ABV4MRG7_9VIBR</name>
<evidence type="ECO:0008006" key="4">
    <source>
        <dbReference type="Google" id="ProtNLM"/>
    </source>
</evidence>
<gene>
    <name evidence="2" type="ORF">AB6D66_01430</name>
</gene>
<keyword evidence="3" id="KW-1185">Reference proteome</keyword>
<dbReference type="PROSITE" id="PS51257">
    <property type="entry name" value="PROKAR_LIPOPROTEIN"/>
    <property type="match status" value="1"/>
</dbReference>